<dbReference type="GO" id="GO:0005886">
    <property type="term" value="C:plasma membrane"/>
    <property type="evidence" value="ECO:0007669"/>
    <property type="project" value="UniProtKB-SubCell"/>
</dbReference>
<dbReference type="InterPro" id="IPR007498">
    <property type="entry name" value="PqiA-like"/>
</dbReference>
<dbReference type="AlphaFoldDB" id="A0A3S4P7J7"/>
<reference evidence="8 9" key="1">
    <citation type="submission" date="2018-12" db="EMBL/GenBank/DDBJ databases">
        <authorList>
            <consortium name="Pathogen Informatics"/>
        </authorList>
    </citation>
    <scope>NUCLEOTIDE SEQUENCE [LARGE SCALE GENOMIC DNA]</scope>
    <source>
        <strain evidence="8 9">NCTC9428</strain>
    </source>
</reference>
<keyword evidence="4 7" id="KW-0812">Transmembrane</keyword>
<evidence type="ECO:0000256" key="5">
    <source>
        <dbReference type="ARBA" id="ARBA00022989"/>
    </source>
</evidence>
<dbReference type="Pfam" id="PF04403">
    <property type="entry name" value="PqiA"/>
    <property type="match status" value="1"/>
</dbReference>
<dbReference type="Proteomes" id="UP000281909">
    <property type="component" value="Chromosome"/>
</dbReference>
<keyword evidence="3" id="KW-0997">Cell inner membrane</keyword>
<comment type="subcellular location">
    <subcellularLocation>
        <location evidence="1">Cell inner membrane</location>
    </subcellularLocation>
</comment>
<organism evidence="8 9">
    <name type="scientific">Pseudomonas fluorescens</name>
    <dbReference type="NCBI Taxonomy" id="294"/>
    <lineage>
        <taxon>Bacteria</taxon>
        <taxon>Pseudomonadati</taxon>
        <taxon>Pseudomonadota</taxon>
        <taxon>Gammaproteobacteria</taxon>
        <taxon>Pseudomonadales</taxon>
        <taxon>Pseudomonadaceae</taxon>
        <taxon>Pseudomonas</taxon>
    </lineage>
</organism>
<gene>
    <name evidence="8" type="primary">yebS_1</name>
    <name evidence="8" type="ORF">NCTC9428_02210</name>
</gene>
<dbReference type="PANTHER" id="PTHR30462:SF3">
    <property type="entry name" value="INTERMEMBRANE TRANSPORT PROTEIN PQIA"/>
    <property type="match status" value="1"/>
</dbReference>
<sequence length="233" mass="25501">MKRLSMKRPPTASELGLCLCHSCGLACDMTDEPHQCPRCDAPLHRRKTNSLTRTWAYMLAALAFYVPANLLPVMNTVMLGNGADSTIMSGVLEFWEAGAWDIALIIFIASIAVPGIKFVALTLLLVTVQRDSAWARKERSKLYRFVELIGYWSMLDVLVVALVAALVKFQALGDIEPRPGILFFGLVVVFTMLAAMSFDPRLIWDKDSDEILSDAEPQAAPATDGAVPDPTGA</sequence>
<evidence type="ECO:0000313" key="9">
    <source>
        <dbReference type="Proteomes" id="UP000281909"/>
    </source>
</evidence>
<feature type="transmembrane region" description="Helical" evidence="7">
    <location>
        <begin position="181"/>
        <end position="198"/>
    </location>
</feature>
<evidence type="ECO:0000256" key="1">
    <source>
        <dbReference type="ARBA" id="ARBA00004533"/>
    </source>
</evidence>
<proteinExistence type="predicted"/>
<evidence type="ECO:0000256" key="6">
    <source>
        <dbReference type="ARBA" id="ARBA00023136"/>
    </source>
</evidence>
<feature type="transmembrane region" description="Helical" evidence="7">
    <location>
        <begin position="149"/>
        <end position="169"/>
    </location>
</feature>
<keyword evidence="6 7" id="KW-0472">Membrane</keyword>
<feature type="transmembrane region" description="Helical" evidence="7">
    <location>
        <begin position="102"/>
        <end position="128"/>
    </location>
</feature>
<feature type="transmembrane region" description="Helical" evidence="7">
    <location>
        <begin position="55"/>
        <end position="74"/>
    </location>
</feature>
<keyword evidence="2" id="KW-1003">Cell membrane</keyword>
<evidence type="ECO:0000256" key="3">
    <source>
        <dbReference type="ARBA" id="ARBA00022519"/>
    </source>
</evidence>
<protein>
    <submittedName>
        <fullName evidence="8">Paraquat-inducible protein A</fullName>
    </submittedName>
</protein>
<dbReference type="PANTHER" id="PTHR30462">
    <property type="entry name" value="INTERMEMBRANE TRANSPORT PROTEIN PQIB-RELATED"/>
    <property type="match status" value="1"/>
</dbReference>
<evidence type="ECO:0000256" key="2">
    <source>
        <dbReference type="ARBA" id="ARBA00022475"/>
    </source>
</evidence>
<dbReference type="InterPro" id="IPR051800">
    <property type="entry name" value="PqiA-PqiB_transport"/>
</dbReference>
<name>A0A3S4P7J7_PSEFL</name>
<dbReference type="EMBL" id="LR134318">
    <property type="protein sequence ID" value="VEF10604.1"/>
    <property type="molecule type" value="Genomic_DNA"/>
</dbReference>
<evidence type="ECO:0000256" key="7">
    <source>
        <dbReference type="SAM" id="Phobius"/>
    </source>
</evidence>
<evidence type="ECO:0000256" key="4">
    <source>
        <dbReference type="ARBA" id="ARBA00022692"/>
    </source>
</evidence>
<accession>A0A3S4P7J7</accession>
<evidence type="ECO:0000313" key="8">
    <source>
        <dbReference type="EMBL" id="VEF10604.1"/>
    </source>
</evidence>
<keyword evidence="5 7" id="KW-1133">Transmembrane helix</keyword>